<reference evidence="2 3" key="1">
    <citation type="submission" date="2024-02" db="EMBL/GenBank/DDBJ databases">
        <authorList>
            <person name="Chen Y."/>
            <person name="Shah S."/>
            <person name="Dougan E. K."/>
            <person name="Thang M."/>
            <person name="Chan C."/>
        </authorList>
    </citation>
    <scope>NUCLEOTIDE SEQUENCE [LARGE SCALE GENOMIC DNA]</scope>
</reference>
<gene>
    <name evidence="2" type="ORF">CCMP2556_LOCUS7528</name>
</gene>
<evidence type="ECO:0000313" key="3">
    <source>
        <dbReference type="Proteomes" id="UP001642484"/>
    </source>
</evidence>
<evidence type="ECO:0000313" key="2">
    <source>
        <dbReference type="EMBL" id="CAK9004057.1"/>
    </source>
</evidence>
<name>A0ABP0IPS2_9DINO</name>
<keyword evidence="3" id="KW-1185">Reference proteome</keyword>
<organism evidence="2 3">
    <name type="scientific">Durusdinium trenchii</name>
    <dbReference type="NCBI Taxonomy" id="1381693"/>
    <lineage>
        <taxon>Eukaryota</taxon>
        <taxon>Sar</taxon>
        <taxon>Alveolata</taxon>
        <taxon>Dinophyceae</taxon>
        <taxon>Suessiales</taxon>
        <taxon>Symbiodiniaceae</taxon>
        <taxon>Durusdinium</taxon>
    </lineage>
</organism>
<accession>A0ABP0IPS2</accession>
<dbReference type="EMBL" id="CAXAMN010003335">
    <property type="protein sequence ID" value="CAK9004057.1"/>
    <property type="molecule type" value="Genomic_DNA"/>
</dbReference>
<sequence length="124" mass="14302">MVTRLMDVGEIRFTQEHVYDTFNANSERAGSVLDLMESILSGASRAKVCGCACEGRQAERERKTKQSSWMLWRYSVCLRHIFTSGCLIFWVLPNFLDLDRLDGLTYLLHVLDVRACHRTQNSQK</sequence>
<comment type="caution">
    <text evidence="2">The sequence shown here is derived from an EMBL/GenBank/DDBJ whole genome shotgun (WGS) entry which is preliminary data.</text>
</comment>
<keyword evidence="1" id="KW-0812">Transmembrane</keyword>
<feature type="transmembrane region" description="Helical" evidence="1">
    <location>
        <begin position="71"/>
        <end position="92"/>
    </location>
</feature>
<proteinExistence type="predicted"/>
<evidence type="ECO:0000256" key="1">
    <source>
        <dbReference type="SAM" id="Phobius"/>
    </source>
</evidence>
<keyword evidence="1" id="KW-1133">Transmembrane helix</keyword>
<protein>
    <submittedName>
        <fullName evidence="2">Uncharacterized protein</fullName>
    </submittedName>
</protein>
<keyword evidence="1" id="KW-0472">Membrane</keyword>
<dbReference type="Proteomes" id="UP001642484">
    <property type="component" value="Unassembled WGS sequence"/>
</dbReference>